<evidence type="ECO:0000313" key="3">
    <source>
        <dbReference type="Proteomes" id="UP000323917"/>
    </source>
</evidence>
<protein>
    <recommendedName>
        <fullName evidence="1">PPi-type phosphoenolpyruvate carboxykinase lobe 2 domain-containing protein</fullName>
    </recommendedName>
</protein>
<dbReference type="Pfam" id="PF26300">
    <property type="entry name" value="PEPCK_PPi_lobe_2"/>
    <property type="match status" value="1"/>
</dbReference>
<evidence type="ECO:0000313" key="2">
    <source>
        <dbReference type="EMBL" id="QEG36763.1"/>
    </source>
</evidence>
<feature type="domain" description="PPi-type phosphoenolpyruvate carboxykinase lobe 2" evidence="1">
    <location>
        <begin position="515"/>
        <end position="624"/>
    </location>
</feature>
<name>A0A5B9QRZ9_9BACT</name>
<accession>A0A5B9QRZ9</accession>
<evidence type="ECO:0000259" key="1">
    <source>
        <dbReference type="Pfam" id="PF26300"/>
    </source>
</evidence>
<dbReference type="InterPro" id="IPR058710">
    <property type="entry name" value="PEPCK_lobe_2"/>
</dbReference>
<organism evidence="2 3">
    <name type="scientific">Bythopirellula goksoeyrii</name>
    <dbReference type="NCBI Taxonomy" id="1400387"/>
    <lineage>
        <taxon>Bacteria</taxon>
        <taxon>Pseudomonadati</taxon>
        <taxon>Planctomycetota</taxon>
        <taxon>Planctomycetia</taxon>
        <taxon>Pirellulales</taxon>
        <taxon>Lacipirellulaceae</taxon>
        <taxon>Bythopirellula</taxon>
    </lineage>
</organism>
<reference evidence="2 3" key="1">
    <citation type="submission" date="2019-08" db="EMBL/GenBank/DDBJ databases">
        <title>Deep-cultivation of Planctomycetes and their phenomic and genomic characterization uncovers novel biology.</title>
        <authorList>
            <person name="Wiegand S."/>
            <person name="Jogler M."/>
            <person name="Boedeker C."/>
            <person name="Pinto D."/>
            <person name="Vollmers J."/>
            <person name="Rivas-Marin E."/>
            <person name="Kohn T."/>
            <person name="Peeters S.H."/>
            <person name="Heuer A."/>
            <person name="Rast P."/>
            <person name="Oberbeckmann S."/>
            <person name="Bunk B."/>
            <person name="Jeske O."/>
            <person name="Meyerdierks A."/>
            <person name="Storesund J.E."/>
            <person name="Kallscheuer N."/>
            <person name="Luecker S."/>
            <person name="Lage O.M."/>
            <person name="Pohl T."/>
            <person name="Merkel B.J."/>
            <person name="Hornburger P."/>
            <person name="Mueller R.-W."/>
            <person name="Bruemmer F."/>
            <person name="Labrenz M."/>
            <person name="Spormann A.M."/>
            <person name="Op den Camp H."/>
            <person name="Overmann J."/>
            <person name="Amann R."/>
            <person name="Jetten M.S.M."/>
            <person name="Mascher T."/>
            <person name="Medema M.H."/>
            <person name="Devos D.P."/>
            <person name="Kaster A.-K."/>
            <person name="Ovreas L."/>
            <person name="Rohde M."/>
            <person name="Galperin M.Y."/>
            <person name="Jogler C."/>
        </authorList>
    </citation>
    <scope>NUCLEOTIDE SEQUENCE [LARGE SCALE GENOMIC DNA]</scope>
    <source>
        <strain evidence="2 3">Pr1d</strain>
    </source>
</reference>
<dbReference type="Proteomes" id="UP000323917">
    <property type="component" value="Chromosome"/>
</dbReference>
<keyword evidence="3" id="KW-1185">Reference proteome</keyword>
<gene>
    <name evidence="2" type="ORF">Pr1d_40990</name>
</gene>
<dbReference type="AlphaFoldDB" id="A0A5B9QRZ9"/>
<sequence>MSIDLSKSLGINNNSDPEEIASIRQQLIRYINLQLIASGLPHAADASDSPFAEMARGLLDQHRAQTRLLSDHRCPVDERIESFLEKYFEDLNLSDPVRLPSHTLIVDRHGMAREMALPANEDEYHSDIIQSFRVRNGVLHNPRHDKRTTKGTFHVTEGGLPIPYEKRAVPKRAFAELLRRALDPPEELKRLPFTSQQEEQASCFVSLLLRPLVCPEVRGVTPAKSMEVRFFAPGTLVSNLDFVESIFGNAGDPYIPENDAGLDVEHWTGHTGAVILAPHLETVTKQEIGLPHYDEATERQRRDEMCWREKDELYNGGQPFKLTCRDASGVIVTLISDNYFGYCKKEVKTQISYAANLSGNYEEEHAGGTIAFPSYNLGDEFQFNSIRYNGRTFADVVKDYGTQINVHQEGFAEDQLFPDLIYVREDARADIVRQQIIWEHEGVEQSIPLLPGKVYMGPSGYQLRMEKHPAAPSWRLVGTIGEGVFCHKPCTVSGGGKSEISKSIRDYMHFGPFFVADIDEDAQMVNDIFARNYQNRWKVERDYSESPTRSILSPRRSLGSVIKLLTPSPEYTDEYNDWLQTIPAHVYAMVYIIKRFHKPEWGDQWQDHFGVDVINGESGHELKYHGRSLVASYLKVGLVEPQAWRTFKLRQDFIASEKMQAEDDISASVVVPADRLQYLAAGSEANSYKFVENCEYRFFQRPDDAIHRGLDKQAEFDLSQPGNFISNFEPLTLKQVSEMAKYVVDFDAFSQPMQDLLTDLQKQEDGYVVCSANPRQVGGKPTRNPRYLQVRPDLVRPIDGYVAEMGTRLYRAVPADAPVHRPVGAVLMGRRNNPPDLAQGIRGLAVYNPVHYQELPELFMDLITSLTGRSPSTTGFGSEGALTKGPFNALRMTADLNAALVSFILTGLGGFSTAAGHIGPNVRVDHDISLLIPEVWCRMSAEERTPEFLIKKRLLEPVEDFQHNGQTIPAGRLGYRITYRFVRWFFARVFDNPNKLFDESILRPELQDLDAFADGVLYIADAQKQVAQQYLDDGSIEDACPPLRALLRIMAEGSFEGKTERDPEIREMFTLQSLLKSDWYQKRLEARQHRDIKLWSRHVDYLKNFNANPYNSEVVNRMDLAARESIAKAELETVKSPNYISSLIGAIGADSFD</sequence>
<proteinExistence type="predicted"/>
<dbReference type="KEGG" id="bgok:Pr1d_40990"/>
<dbReference type="EMBL" id="CP042913">
    <property type="protein sequence ID" value="QEG36763.1"/>
    <property type="molecule type" value="Genomic_DNA"/>
</dbReference>